<proteinExistence type="predicted"/>
<feature type="compositionally biased region" description="Polar residues" evidence="1">
    <location>
        <begin position="8"/>
        <end position="23"/>
    </location>
</feature>
<protein>
    <submittedName>
        <fullName evidence="2">Uncharacterized protein</fullName>
    </submittedName>
</protein>
<sequence>MIPVRPEQTLSSHTETWLKQTEAASGRTGYASYSQRIMRPAGGFAKSPSGMPDLTAMTVNGEVSLPDN</sequence>
<dbReference type="EMBL" id="AP023410">
    <property type="protein sequence ID" value="BCK75397.1"/>
    <property type="molecule type" value="Genomic_DNA"/>
</dbReference>
<reference evidence="2 3" key="1">
    <citation type="journal article" date="2011" name="Microbiology">
        <title>Transcriptome response to different carbon sources in Acetobacter aceti.</title>
        <authorList>
            <person name="Sakurai K."/>
            <person name="Arai H."/>
            <person name="Ishii M."/>
            <person name="Igarashi Y."/>
        </authorList>
    </citation>
    <scope>NUCLEOTIDE SEQUENCE [LARGE SCALE GENOMIC DNA]</scope>
    <source>
        <strain evidence="2 3">NBRC 14818</strain>
    </source>
</reference>
<feature type="region of interest" description="Disordered" evidence="1">
    <location>
        <begin position="1"/>
        <end position="25"/>
    </location>
</feature>
<gene>
    <name evidence="2" type="ORF">EMQ_1003</name>
</gene>
<keyword evidence="3" id="KW-1185">Reference proteome</keyword>
<evidence type="ECO:0000256" key="1">
    <source>
        <dbReference type="SAM" id="MobiDB-lite"/>
    </source>
</evidence>
<dbReference type="Proteomes" id="UP000516424">
    <property type="component" value="Chromosome"/>
</dbReference>
<evidence type="ECO:0000313" key="3">
    <source>
        <dbReference type="Proteomes" id="UP000516424"/>
    </source>
</evidence>
<name>A0AB33IBC1_ACEAC</name>
<organism evidence="2 3">
    <name type="scientific">Acetobacter aceti NBRC 14818</name>
    <dbReference type="NCBI Taxonomy" id="887700"/>
    <lineage>
        <taxon>Bacteria</taxon>
        <taxon>Pseudomonadati</taxon>
        <taxon>Pseudomonadota</taxon>
        <taxon>Alphaproteobacteria</taxon>
        <taxon>Acetobacterales</taxon>
        <taxon>Acetobacteraceae</taxon>
        <taxon>Acetobacter</taxon>
        <taxon>Acetobacter subgen. Acetobacter</taxon>
    </lineage>
</organism>
<accession>A0AB33IBC1</accession>
<dbReference type="AlphaFoldDB" id="A0AB33IBC1"/>
<evidence type="ECO:0000313" key="2">
    <source>
        <dbReference type="EMBL" id="BCK75397.1"/>
    </source>
</evidence>